<comment type="caution">
    <text evidence="9">The sequence shown here is derived from an EMBL/GenBank/DDBJ whole genome shotgun (WGS) entry which is preliminary data.</text>
</comment>
<evidence type="ECO:0000259" key="8">
    <source>
        <dbReference type="Pfam" id="PF00535"/>
    </source>
</evidence>
<dbReference type="SUPFAM" id="SSF53448">
    <property type="entry name" value="Nucleotide-diphospho-sugar transferases"/>
    <property type="match status" value="1"/>
</dbReference>
<dbReference type="Pfam" id="PF00535">
    <property type="entry name" value="Glycos_transf_2"/>
    <property type="match status" value="1"/>
</dbReference>
<reference evidence="9 10" key="1">
    <citation type="submission" date="2021-08" db="EMBL/GenBank/DDBJ databases">
        <title>Comparative Genomics Analysis of the Genus Qipengyuania Reveals Extensive Genetic Diversity and Metabolic Versatility, Including the Description of Fifteen Novel Species.</title>
        <authorList>
            <person name="Liu Y."/>
        </authorList>
    </citation>
    <scope>NUCLEOTIDE SEQUENCE [LARGE SCALE GENOMIC DNA]</scope>
    <source>
        <strain evidence="9 10">GH25</strain>
    </source>
</reference>
<proteinExistence type="predicted"/>
<keyword evidence="3" id="KW-0808">Transferase</keyword>
<dbReference type="PANTHER" id="PTHR48090">
    <property type="entry name" value="UNDECAPRENYL-PHOSPHATE 4-DEOXY-4-FORMAMIDO-L-ARABINOSE TRANSFERASE-RELATED"/>
    <property type="match status" value="1"/>
</dbReference>
<dbReference type="Gene3D" id="3.90.550.10">
    <property type="entry name" value="Spore Coat Polysaccharide Biosynthesis Protein SpsA, Chain A"/>
    <property type="match status" value="1"/>
</dbReference>
<evidence type="ECO:0000256" key="1">
    <source>
        <dbReference type="ARBA" id="ARBA00004141"/>
    </source>
</evidence>
<evidence type="ECO:0000256" key="2">
    <source>
        <dbReference type="ARBA" id="ARBA00022676"/>
    </source>
</evidence>
<protein>
    <submittedName>
        <fullName evidence="9">Glycosyltransferase family 2 protein</fullName>
    </submittedName>
</protein>
<keyword evidence="4 7" id="KW-0812">Transmembrane</keyword>
<evidence type="ECO:0000313" key="9">
    <source>
        <dbReference type="EMBL" id="MBX7487975.1"/>
    </source>
</evidence>
<dbReference type="CDD" id="cd04187">
    <property type="entry name" value="DPM1_like_bac"/>
    <property type="match status" value="1"/>
</dbReference>
<feature type="domain" description="Glycosyltransferase 2-like" evidence="8">
    <location>
        <begin position="39"/>
        <end position="203"/>
    </location>
</feature>
<keyword evidence="5 7" id="KW-1133">Transmembrane helix</keyword>
<comment type="subcellular location">
    <subcellularLocation>
        <location evidence="1">Membrane</location>
        <topology evidence="1">Multi-pass membrane protein</topology>
    </subcellularLocation>
</comment>
<name>A0ABS7JD67_9SPHN</name>
<dbReference type="PANTHER" id="PTHR48090:SF1">
    <property type="entry name" value="PROPHAGE BACTOPRENOL GLUCOSYL TRANSFERASE HOMOLOG"/>
    <property type="match status" value="1"/>
</dbReference>
<dbReference type="InterPro" id="IPR001173">
    <property type="entry name" value="Glyco_trans_2-like"/>
</dbReference>
<dbReference type="EMBL" id="JAIGNQ010000002">
    <property type="protein sequence ID" value="MBX7487975.1"/>
    <property type="molecule type" value="Genomic_DNA"/>
</dbReference>
<feature type="transmembrane region" description="Helical" evidence="7">
    <location>
        <begin position="302"/>
        <end position="323"/>
    </location>
</feature>
<accession>A0ABS7JD67</accession>
<organism evidence="9 10">
    <name type="scientific">Qipengyuania pacifica</name>
    <dbReference type="NCBI Taxonomy" id="2860199"/>
    <lineage>
        <taxon>Bacteria</taxon>
        <taxon>Pseudomonadati</taxon>
        <taxon>Pseudomonadota</taxon>
        <taxon>Alphaproteobacteria</taxon>
        <taxon>Sphingomonadales</taxon>
        <taxon>Erythrobacteraceae</taxon>
        <taxon>Qipengyuania</taxon>
    </lineage>
</organism>
<keyword evidence="10" id="KW-1185">Reference proteome</keyword>
<keyword evidence="2" id="KW-0328">Glycosyltransferase</keyword>
<keyword evidence="6 7" id="KW-0472">Membrane</keyword>
<evidence type="ECO:0000256" key="7">
    <source>
        <dbReference type="SAM" id="Phobius"/>
    </source>
</evidence>
<feature type="transmembrane region" description="Helical" evidence="7">
    <location>
        <begin position="269"/>
        <end position="290"/>
    </location>
</feature>
<dbReference type="InterPro" id="IPR029044">
    <property type="entry name" value="Nucleotide-diphossugar_trans"/>
</dbReference>
<dbReference type="InterPro" id="IPR050256">
    <property type="entry name" value="Glycosyltransferase_2"/>
</dbReference>
<evidence type="ECO:0000313" key="10">
    <source>
        <dbReference type="Proteomes" id="UP000776651"/>
    </source>
</evidence>
<sequence>MSFGQPLSRACGPNTDEFLTEYRRETAFRLSLQEPVQLSIVVPCYNEEDCINALYDRLCGAARAAVGEDFEIVLVDDGSRDHTWRIIRALGETDSRVCAVRLSRNHGHQIALSAGLDQCRGELILIIDADLQDPPELLGAMIGRLREEEADVVYGVRSHRQGETAMKRTMAKVFYRLLARMSDGVEIPLDTGDFRLMTRRALDVLQSMPEQSRFIRGMVAWIGFRQVAYSYARDERLAGTTKYPFMKMCRLAIDALTGFSVAPLRMASYAGLALSIVAVILIGYALTGWFGGRAVEGWTSLMIVSLVMGSVQMFVLGVIGEYIGRIYNQAKNRPLYIVSEMVGKPRMSAGRRVEGLGIVAPPDALNCRT</sequence>
<gene>
    <name evidence="9" type="ORF">K3177_05575</name>
</gene>
<evidence type="ECO:0000256" key="4">
    <source>
        <dbReference type="ARBA" id="ARBA00022692"/>
    </source>
</evidence>
<evidence type="ECO:0000256" key="5">
    <source>
        <dbReference type="ARBA" id="ARBA00022989"/>
    </source>
</evidence>
<evidence type="ECO:0000256" key="3">
    <source>
        <dbReference type="ARBA" id="ARBA00022679"/>
    </source>
</evidence>
<evidence type="ECO:0000256" key="6">
    <source>
        <dbReference type="ARBA" id="ARBA00023136"/>
    </source>
</evidence>
<dbReference type="Proteomes" id="UP000776651">
    <property type="component" value="Unassembled WGS sequence"/>
</dbReference>